<protein>
    <recommendedName>
        <fullName evidence="1">Rubredoxin-like domain-containing protein</fullName>
    </recommendedName>
</protein>
<evidence type="ECO:0000313" key="2">
    <source>
        <dbReference type="EMBL" id="PNH08214.1"/>
    </source>
</evidence>
<accession>A0A2J8A6R7</accession>
<evidence type="ECO:0000259" key="1">
    <source>
        <dbReference type="PROSITE" id="PS50903"/>
    </source>
</evidence>
<feature type="domain" description="Rubredoxin-like" evidence="1">
    <location>
        <begin position="42"/>
        <end position="81"/>
    </location>
</feature>
<evidence type="ECO:0000313" key="3">
    <source>
        <dbReference type="Proteomes" id="UP000236333"/>
    </source>
</evidence>
<sequence length="140" mass="14981">MAAMQSSFLNRSAFGKSAVRGSVSRQSRVSVVAMAKAKAASKVAYVCLDCGYLYNDPTPFEDLKSYACPVCNAPKRRFKELRGNTLRSNDAKSLAARKAKLIEQIEADGGNTDEGGDELLYTAGAVIVATLGALAYFSQQ</sequence>
<dbReference type="CDD" id="cd00350">
    <property type="entry name" value="rubredoxin_like"/>
    <property type="match status" value="1"/>
</dbReference>
<name>A0A2J8A6R7_9CHLO</name>
<dbReference type="InterPro" id="IPR024934">
    <property type="entry name" value="Rubredoxin-like_dom"/>
</dbReference>
<dbReference type="Proteomes" id="UP000236333">
    <property type="component" value="Unassembled WGS sequence"/>
</dbReference>
<dbReference type="SUPFAM" id="SSF57802">
    <property type="entry name" value="Rubredoxin-like"/>
    <property type="match status" value="1"/>
</dbReference>
<dbReference type="EMBL" id="PGGS01000139">
    <property type="protein sequence ID" value="PNH08214.1"/>
    <property type="molecule type" value="Genomic_DNA"/>
</dbReference>
<dbReference type="PROSITE" id="PS50903">
    <property type="entry name" value="RUBREDOXIN_LIKE"/>
    <property type="match status" value="1"/>
</dbReference>
<comment type="caution">
    <text evidence="2">The sequence shown here is derived from an EMBL/GenBank/DDBJ whole genome shotgun (WGS) entry which is preliminary data.</text>
</comment>
<gene>
    <name evidence="2" type="ORF">TSOC_005225</name>
</gene>
<dbReference type="Gene3D" id="2.20.28.10">
    <property type="match status" value="1"/>
</dbReference>
<dbReference type="PANTHER" id="PTHR48136">
    <property type="entry name" value="RUBREDOXIN-LIKE SUPERFAMILY PROTEIN"/>
    <property type="match status" value="1"/>
</dbReference>
<dbReference type="GO" id="GO:0005506">
    <property type="term" value="F:iron ion binding"/>
    <property type="evidence" value="ECO:0007669"/>
    <property type="project" value="InterPro"/>
</dbReference>
<dbReference type="AlphaFoldDB" id="A0A2J8A6R7"/>
<dbReference type="OrthoDB" id="408899at2759"/>
<reference evidence="2 3" key="1">
    <citation type="journal article" date="2017" name="Mol. Biol. Evol.">
        <title>The 4-celled Tetrabaena socialis nuclear genome reveals the essential components for genetic control of cell number at the origin of multicellularity in the volvocine lineage.</title>
        <authorList>
            <person name="Featherston J."/>
            <person name="Arakaki Y."/>
            <person name="Hanschen E.R."/>
            <person name="Ferris P.J."/>
            <person name="Michod R.E."/>
            <person name="Olson B.J.S.C."/>
            <person name="Nozaki H."/>
            <person name="Durand P.M."/>
        </authorList>
    </citation>
    <scope>NUCLEOTIDE SEQUENCE [LARGE SCALE GENOMIC DNA]</scope>
    <source>
        <strain evidence="2 3">NIES-571</strain>
    </source>
</reference>
<proteinExistence type="predicted"/>
<dbReference type="PANTHER" id="PTHR48136:SF1">
    <property type="entry name" value="RUBREDOXIN-LIKE SUPERFAMILY PROTEIN"/>
    <property type="match status" value="1"/>
</dbReference>
<keyword evidence="3" id="KW-1185">Reference proteome</keyword>
<organism evidence="2 3">
    <name type="scientific">Tetrabaena socialis</name>
    <dbReference type="NCBI Taxonomy" id="47790"/>
    <lineage>
        <taxon>Eukaryota</taxon>
        <taxon>Viridiplantae</taxon>
        <taxon>Chlorophyta</taxon>
        <taxon>core chlorophytes</taxon>
        <taxon>Chlorophyceae</taxon>
        <taxon>CS clade</taxon>
        <taxon>Chlamydomonadales</taxon>
        <taxon>Tetrabaenaceae</taxon>
        <taxon>Tetrabaena</taxon>
    </lineage>
</organism>